<dbReference type="AlphaFoldDB" id="A0A0E9UN99"/>
<sequence>MMRERPALCRPLYQPEIKCHLNLARITAAKISFWGKNGIAFLL</sequence>
<proteinExistence type="predicted"/>
<reference evidence="1" key="2">
    <citation type="journal article" date="2015" name="Fish Shellfish Immunol.">
        <title>Early steps in the European eel (Anguilla anguilla)-Vibrio vulnificus interaction in the gills: Role of the RtxA13 toxin.</title>
        <authorList>
            <person name="Callol A."/>
            <person name="Pajuelo D."/>
            <person name="Ebbesson L."/>
            <person name="Teles M."/>
            <person name="MacKenzie S."/>
            <person name="Amaro C."/>
        </authorList>
    </citation>
    <scope>NUCLEOTIDE SEQUENCE</scope>
</reference>
<name>A0A0E9UN99_ANGAN</name>
<organism evidence="1">
    <name type="scientific">Anguilla anguilla</name>
    <name type="common">European freshwater eel</name>
    <name type="synonym">Muraena anguilla</name>
    <dbReference type="NCBI Taxonomy" id="7936"/>
    <lineage>
        <taxon>Eukaryota</taxon>
        <taxon>Metazoa</taxon>
        <taxon>Chordata</taxon>
        <taxon>Craniata</taxon>
        <taxon>Vertebrata</taxon>
        <taxon>Euteleostomi</taxon>
        <taxon>Actinopterygii</taxon>
        <taxon>Neopterygii</taxon>
        <taxon>Teleostei</taxon>
        <taxon>Anguilliformes</taxon>
        <taxon>Anguillidae</taxon>
        <taxon>Anguilla</taxon>
    </lineage>
</organism>
<reference evidence="1" key="1">
    <citation type="submission" date="2014-11" db="EMBL/GenBank/DDBJ databases">
        <authorList>
            <person name="Amaro Gonzalez C."/>
        </authorList>
    </citation>
    <scope>NUCLEOTIDE SEQUENCE</scope>
</reference>
<dbReference type="EMBL" id="GBXM01041248">
    <property type="protein sequence ID" value="JAH67329.1"/>
    <property type="molecule type" value="Transcribed_RNA"/>
</dbReference>
<protein>
    <submittedName>
        <fullName evidence="1">Uncharacterized protein</fullName>
    </submittedName>
</protein>
<evidence type="ECO:0000313" key="1">
    <source>
        <dbReference type="EMBL" id="JAH67329.1"/>
    </source>
</evidence>
<accession>A0A0E9UN99</accession>